<organism evidence="2 3">
    <name type="scientific">Popillia japonica</name>
    <name type="common">Japanese beetle</name>
    <dbReference type="NCBI Taxonomy" id="7064"/>
    <lineage>
        <taxon>Eukaryota</taxon>
        <taxon>Metazoa</taxon>
        <taxon>Ecdysozoa</taxon>
        <taxon>Arthropoda</taxon>
        <taxon>Hexapoda</taxon>
        <taxon>Insecta</taxon>
        <taxon>Pterygota</taxon>
        <taxon>Neoptera</taxon>
        <taxon>Endopterygota</taxon>
        <taxon>Coleoptera</taxon>
        <taxon>Polyphaga</taxon>
        <taxon>Scarabaeiformia</taxon>
        <taxon>Scarabaeidae</taxon>
        <taxon>Rutelinae</taxon>
        <taxon>Popillia</taxon>
    </lineage>
</organism>
<evidence type="ECO:0000256" key="1">
    <source>
        <dbReference type="SAM" id="MobiDB-lite"/>
    </source>
</evidence>
<keyword evidence="3" id="KW-1185">Reference proteome</keyword>
<comment type="caution">
    <text evidence="2">The sequence shown here is derived from an EMBL/GenBank/DDBJ whole genome shotgun (WGS) entry which is preliminary data.</text>
</comment>
<feature type="compositionally biased region" description="Basic residues" evidence="1">
    <location>
        <begin position="114"/>
        <end position="131"/>
    </location>
</feature>
<feature type="region of interest" description="Disordered" evidence="1">
    <location>
        <begin position="63"/>
        <end position="138"/>
    </location>
</feature>
<reference evidence="2 3" key="1">
    <citation type="journal article" date="2024" name="BMC Genomics">
        <title>De novo assembly and annotation of Popillia japonica's genome with initial clues to its potential as an invasive pest.</title>
        <authorList>
            <person name="Cucini C."/>
            <person name="Boschi S."/>
            <person name="Funari R."/>
            <person name="Cardaioli E."/>
            <person name="Iannotti N."/>
            <person name="Marturano G."/>
            <person name="Paoli F."/>
            <person name="Bruttini M."/>
            <person name="Carapelli A."/>
            <person name="Frati F."/>
            <person name="Nardi F."/>
        </authorList>
    </citation>
    <scope>NUCLEOTIDE SEQUENCE [LARGE SCALE GENOMIC DNA]</scope>
    <source>
        <strain evidence="2">DMR45628</strain>
    </source>
</reference>
<feature type="region of interest" description="Disordered" evidence="1">
    <location>
        <begin position="267"/>
        <end position="304"/>
    </location>
</feature>
<dbReference type="EMBL" id="JASPKY010000039">
    <property type="protein sequence ID" value="KAK9746572.1"/>
    <property type="molecule type" value="Genomic_DNA"/>
</dbReference>
<feature type="region of interest" description="Disordered" evidence="1">
    <location>
        <begin position="205"/>
        <end position="225"/>
    </location>
</feature>
<dbReference type="AlphaFoldDB" id="A0AAW1MJJ1"/>
<protein>
    <submittedName>
        <fullName evidence="2">Uncharacterized protein</fullName>
    </submittedName>
</protein>
<feature type="region of interest" description="Disordered" evidence="1">
    <location>
        <begin position="386"/>
        <end position="412"/>
    </location>
</feature>
<evidence type="ECO:0000313" key="3">
    <source>
        <dbReference type="Proteomes" id="UP001458880"/>
    </source>
</evidence>
<evidence type="ECO:0000313" key="2">
    <source>
        <dbReference type="EMBL" id="KAK9746572.1"/>
    </source>
</evidence>
<sequence>MYQVFFFELFNNKKSDDEEAKPNATNRNQSHQSSNINNSHPDLRILDFIKKIYNSDPIYEKKVANKTRSRSREDGDKTNNHGKRFRSKTGPEEKNNDGDEPRCSNSVPAEQGARHRQHRHHHHHHHHHHRHQETNKCKKTETKSYYTSVESYSTTNANYYVNSSTSSTVSSKYTRSKNSDSTMYSFLLIPRNELNACASNNELSTSYAPSVNSLPFEDEPRDDRARPNVETNVELNPKEHCDDTDDCDLLSPRNYAKTLNAIYELDENGKMRTKSQDGNSSGGKLSEPVKVANSPSSSESRFDLPCNTRNLSTIYEIDEKLKESDLSVNQKLSSKLFNQNRHHQDMNRQSSVAVHVTSSERSRIPVSIHSLSSCTSGSKEKLAAKTSRQLKVANASSKSSLGTTRSQYSVNNPLCDKRASSLVSHNSSKTSAYSQCSRISKLHSSSIDSVEAYTLTKNLVAKVHPKVAVKQSNVSATSNKSIKLQPALDGTDNLELPITFDIVRPSKKNSSCTMKIETNVMSLNIDSTTCSVASGIRDNRKRFRCYRSENMCVWPQLQKKFETYLLRRTHRAR</sequence>
<feature type="compositionally biased region" description="Basic and acidic residues" evidence="1">
    <location>
        <begin position="89"/>
        <end position="102"/>
    </location>
</feature>
<feature type="compositionally biased region" description="Low complexity" evidence="1">
    <location>
        <begin position="28"/>
        <end position="40"/>
    </location>
</feature>
<proteinExistence type="predicted"/>
<gene>
    <name evidence="2" type="ORF">QE152_g6014</name>
</gene>
<dbReference type="Proteomes" id="UP001458880">
    <property type="component" value="Unassembled WGS sequence"/>
</dbReference>
<feature type="region of interest" description="Disordered" evidence="1">
    <location>
        <begin position="16"/>
        <end position="40"/>
    </location>
</feature>
<accession>A0AAW1MJJ1</accession>
<name>A0AAW1MJJ1_POPJA</name>
<feature type="compositionally biased region" description="Basic and acidic residues" evidence="1">
    <location>
        <begin position="70"/>
        <end position="79"/>
    </location>
</feature>